<proteinExistence type="predicted"/>
<dbReference type="EMBL" id="HBUE01320983">
    <property type="protein sequence ID" value="CAG6588045.1"/>
    <property type="molecule type" value="Transcribed_RNA"/>
</dbReference>
<dbReference type="EMBL" id="HBUE01320986">
    <property type="protein sequence ID" value="CAG6588051.1"/>
    <property type="molecule type" value="Transcribed_RNA"/>
</dbReference>
<name>A0A8D8HIY9_CULPI</name>
<evidence type="ECO:0000256" key="1">
    <source>
        <dbReference type="SAM" id="MobiDB-lite"/>
    </source>
</evidence>
<protein>
    <submittedName>
        <fullName evidence="2">(northern house mosquito) hypothetical protein</fullName>
    </submittedName>
</protein>
<dbReference type="EMBL" id="HBUE01320985">
    <property type="protein sequence ID" value="CAG6588049.1"/>
    <property type="molecule type" value="Transcribed_RNA"/>
</dbReference>
<evidence type="ECO:0000313" key="2">
    <source>
        <dbReference type="EMBL" id="CAG6536060.1"/>
    </source>
</evidence>
<reference evidence="2" key="1">
    <citation type="submission" date="2021-05" db="EMBL/GenBank/DDBJ databases">
        <authorList>
            <person name="Alioto T."/>
            <person name="Alioto T."/>
            <person name="Gomez Garrido J."/>
        </authorList>
    </citation>
    <scope>NUCLEOTIDE SEQUENCE</scope>
</reference>
<accession>A0A8D8HIY9</accession>
<organism evidence="2">
    <name type="scientific">Culex pipiens</name>
    <name type="common">House mosquito</name>
    <dbReference type="NCBI Taxonomy" id="7175"/>
    <lineage>
        <taxon>Eukaryota</taxon>
        <taxon>Metazoa</taxon>
        <taxon>Ecdysozoa</taxon>
        <taxon>Arthropoda</taxon>
        <taxon>Hexapoda</taxon>
        <taxon>Insecta</taxon>
        <taxon>Pterygota</taxon>
        <taxon>Neoptera</taxon>
        <taxon>Endopterygota</taxon>
        <taxon>Diptera</taxon>
        <taxon>Nematocera</taxon>
        <taxon>Culicoidea</taxon>
        <taxon>Culicidae</taxon>
        <taxon>Culicinae</taxon>
        <taxon>Culicini</taxon>
        <taxon>Culex</taxon>
        <taxon>Culex</taxon>
    </lineage>
</organism>
<feature type="region of interest" description="Disordered" evidence="1">
    <location>
        <begin position="1"/>
        <end position="52"/>
    </location>
</feature>
<dbReference type="EMBL" id="HBUE01214467">
    <property type="protein sequence ID" value="CAG6536054.1"/>
    <property type="molecule type" value="Transcribed_RNA"/>
</dbReference>
<dbReference type="AlphaFoldDB" id="A0A8D8HIY9"/>
<feature type="compositionally biased region" description="Basic residues" evidence="1">
    <location>
        <begin position="22"/>
        <end position="49"/>
    </location>
</feature>
<sequence length="108" mass="12770">MKLWRSWNWMKKPGMKRNPTQTRKKRSTNLKKSKRLTQRKTTRLQRFRRTPSSGNRGCWRFTRPRSLHASWLTCTTPACTSTIPRWRTLLGQTVTSCATTCLSLRLLC</sequence>
<dbReference type="EMBL" id="HBUE01214470">
    <property type="protein sequence ID" value="CAG6536060.1"/>
    <property type="molecule type" value="Transcribed_RNA"/>
</dbReference>
<dbReference type="EMBL" id="HBUE01214469">
    <property type="protein sequence ID" value="CAG6536058.1"/>
    <property type="molecule type" value="Transcribed_RNA"/>
</dbReference>